<accession>A0A423GD93</accession>
<dbReference type="AlphaFoldDB" id="A0A423GD93"/>
<dbReference type="Proteomes" id="UP000284049">
    <property type="component" value="Unassembled WGS sequence"/>
</dbReference>
<proteinExistence type="predicted"/>
<organism evidence="1 2">
    <name type="scientific">Pseudomonas brassicacearum</name>
    <dbReference type="NCBI Taxonomy" id="930166"/>
    <lineage>
        <taxon>Bacteria</taxon>
        <taxon>Pseudomonadati</taxon>
        <taxon>Pseudomonadota</taxon>
        <taxon>Gammaproteobacteria</taxon>
        <taxon>Pseudomonadales</taxon>
        <taxon>Pseudomonadaceae</taxon>
        <taxon>Pseudomonas</taxon>
    </lineage>
</organism>
<gene>
    <name evidence="1" type="ORF">BK652_09585</name>
</gene>
<evidence type="ECO:0000313" key="2">
    <source>
        <dbReference type="Proteomes" id="UP000284049"/>
    </source>
</evidence>
<dbReference type="EMBL" id="MOBC01000005">
    <property type="protein sequence ID" value="ROM84824.1"/>
    <property type="molecule type" value="Genomic_DNA"/>
</dbReference>
<dbReference type="RefSeq" id="WP_123578681.1">
    <property type="nucleotide sequence ID" value="NZ_MOBC01000005.1"/>
</dbReference>
<comment type="caution">
    <text evidence="1">The sequence shown here is derived from an EMBL/GenBank/DDBJ whole genome shotgun (WGS) entry which is preliminary data.</text>
</comment>
<reference evidence="1 2" key="1">
    <citation type="submission" date="2016-10" db="EMBL/GenBank/DDBJ databases">
        <title>Comparative genome analysis of multiple Pseudomonas spp. focuses on biocontrol and plant growth promoting traits.</title>
        <authorList>
            <person name="Tao X.-Y."/>
            <person name="Taylor C.G."/>
        </authorList>
    </citation>
    <scope>NUCLEOTIDE SEQUENCE [LARGE SCALE GENOMIC DNA]</scope>
    <source>
        <strain evidence="1 2">Wood3</strain>
    </source>
</reference>
<protein>
    <submittedName>
        <fullName evidence="1">Uncharacterized protein</fullName>
    </submittedName>
</protein>
<sequence length="107" mass="12375">MPEETVLIQPLPVERDELGFWTLPEWPSTDDELIPYAWFTDRGLEVRERDFEDDAPEELQESWFANGIPDCSAWQPTPPAGEGWFIFSIHDADDGPICVWVRQKVTP</sequence>
<evidence type="ECO:0000313" key="1">
    <source>
        <dbReference type="EMBL" id="ROM84824.1"/>
    </source>
</evidence>
<name>A0A423GD93_9PSED</name>